<name>A0ABX0FJX0_9BURK</name>
<dbReference type="SMART" id="SM00421">
    <property type="entry name" value="HTH_LUXR"/>
    <property type="match status" value="1"/>
</dbReference>
<evidence type="ECO:0000256" key="2">
    <source>
        <dbReference type="ARBA" id="ARBA00023125"/>
    </source>
</evidence>
<sequence length="203" mass="22306">MPVSHRTIQVYLQHSCPIMRAGLHAVLSGQDDFSVLNDPHRCAPQGGACVIVTDYEGGLRAAREAPPRHTGQLTRLLVLTTQDKEWEIRHAIEHGVHGYLLQGCDAAELVDGVRMLSRGNRYLCETAHRNVAGSFERDVLTPRETDVLRVLARGSSDKLIARELGITAGTVKSHMKQLLHKLGATARTHAVVVAMERGLLVDQ</sequence>
<dbReference type="EMBL" id="JAADJT010000004">
    <property type="protein sequence ID" value="NGZ84812.1"/>
    <property type="molecule type" value="Genomic_DNA"/>
</dbReference>
<feature type="domain" description="HTH luxR-type" evidence="4">
    <location>
        <begin position="133"/>
        <end position="198"/>
    </location>
</feature>
<dbReference type="PANTHER" id="PTHR44688">
    <property type="entry name" value="DNA-BINDING TRANSCRIPTIONAL ACTIVATOR DEVR_DOSR"/>
    <property type="match status" value="1"/>
</dbReference>
<dbReference type="InterPro" id="IPR011006">
    <property type="entry name" value="CheY-like_superfamily"/>
</dbReference>
<keyword evidence="6" id="KW-1185">Reference proteome</keyword>
<dbReference type="PANTHER" id="PTHR44688:SF16">
    <property type="entry name" value="DNA-BINDING TRANSCRIPTIONAL ACTIVATOR DEVR_DOSR"/>
    <property type="match status" value="1"/>
</dbReference>
<organism evidence="5 6">
    <name type="scientific">Duganella aceris</name>
    <dbReference type="NCBI Taxonomy" id="2703883"/>
    <lineage>
        <taxon>Bacteria</taxon>
        <taxon>Pseudomonadati</taxon>
        <taxon>Pseudomonadota</taxon>
        <taxon>Betaproteobacteria</taxon>
        <taxon>Burkholderiales</taxon>
        <taxon>Oxalobacteraceae</taxon>
        <taxon>Telluria group</taxon>
        <taxon>Duganella</taxon>
    </lineage>
</organism>
<gene>
    <name evidence="5" type="ORF">GW587_11160</name>
</gene>
<evidence type="ECO:0000313" key="5">
    <source>
        <dbReference type="EMBL" id="NGZ84812.1"/>
    </source>
</evidence>
<evidence type="ECO:0000256" key="3">
    <source>
        <dbReference type="ARBA" id="ARBA00023163"/>
    </source>
</evidence>
<evidence type="ECO:0000256" key="1">
    <source>
        <dbReference type="ARBA" id="ARBA00023015"/>
    </source>
</evidence>
<dbReference type="Gene3D" id="3.40.50.2300">
    <property type="match status" value="1"/>
</dbReference>
<dbReference type="Pfam" id="PF00196">
    <property type="entry name" value="GerE"/>
    <property type="match status" value="1"/>
</dbReference>
<protein>
    <submittedName>
        <fullName evidence="5">Response regulator transcription factor</fullName>
    </submittedName>
</protein>
<reference evidence="6" key="2">
    <citation type="submission" date="2023-07" db="EMBL/GenBank/DDBJ databases">
        <title>Duganella aceri sp. nov., isolated from tree sap.</title>
        <authorList>
            <person name="Kim I.S."/>
        </authorList>
    </citation>
    <scope>NUCLEOTIDE SEQUENCE [LARGE SCALE GENOMIC DNA]</scope>
    <source>
        <strain evidence="6">SAP-35</strain>
    </source>
</reference>
<keyword evidence="2" id="KW-0238">DNA-binding</keyword>
<dbReference type="PRINTS" id="PR00038">
    <property type="entry name" value="HTHLUXR"/>
</dbReference>
<keyword evidence="3" id="KW-0804">Transcription</keyword>
<keyword evidence="1" id="KW-0805">Transcription regulation</keyword>
<dbReference type="InterPro" id="IPR016032">
    <property type="entry name" value="Sig_transdc_resp-reg_C-effctor"/>
</dbReference>
<dbReference type="RefSeq" id="WP_166102443.1">
    <property type="nucleotide sequence ID" value="NZ_JAADJT010000004.1"/>
</dbReference>
<comment type="caution">
    <text evidence="5">The sequence shown here is derived from an EMBL/GenBank/DDBJ whole genome shotgun (WGS) entry which is preliminary data.</text>
</comment>
<accession>A0ABX0FJX0</accession>
<dbReference type="InterPro" id="IPR000792">
    <property type="entry name" value="Tscrpt_reg_LuxR_C"/>
</dbReference>
<dbReference type="SUPFAM" id="SSF52172">
    <property type="entry name" value="CheY-like"/>
    <property type="match status" value="1"/>
</dbReference>
<evidence type="ECO:0000259" key="4">
    <source>
        <dbReference type="PROSITE" id="PS50043"/>
    </source>
</evidence>
<dbReference type="SUPFAM" id="SSF46894">
    <property type="entry name" value="C-terminal effector domain of the bipartite response regulators"/>
    <property type="match status" value="1"/>
</dbReference>
<proteinExistence type="predicted"/>
<dbReference type="CDD" id="cd06170">
    <property type="entry name" value="LuxR_C_like"/>
    <property type="match status" value="1"/>
</dbReference>
<reference evidence="5 6" key="1">
    <citation type="submission" date="2020-01" db="EMBL/GenBank/DDBJ databases">
        <authorList>
            <person name="Lee S.D."/>
        </authorList>
    </citation>
    <scope>NUCLEOTIDE SEQUENCE [LARGE SCALE GENOMIC DNA]</scope>
    <source>
        <strain evidence="5 6">SAP-35</strain>
    </source>
</reference>
<evidence type="ECO:0000313" key="6">
    <source>
        <dbReference type="Proteomes" id="UP000666369"/>
    </source>
</evidence>
<dbReference type="PROSITE" id="PS50043">
    <property type="entry name" value="HTH_LUXR_2"/>
    <property type="match status" value="1"/>
</dbReference>
<dbReference type="Proteomes" id="UP000666369">
    <property type="component" value="Unassembled WGS sequence"/>
</dbReference>